<protein>
    <submittedName>
        <fullName evidence="2">Uncharacterized protein</fullName>
    </submittedName>
</protein>
<gene>
    <name evidence="2" type="ORF">Cgig2_005981</name>
</gene>
<evidence type="ECO:0000256" key="1">
    <source>
        <dbReference type="SAM" id="MobiDB-lite"/>
    </source>
</evidence>
<evidence type="ECO:0000313" key="3">
    <source>
        <dbReference type="Proteomes" id="UP001153076"/>
    </source>
</evidence>
<dbReference type="PANTHER" id="PTHR33240:SF17">
    <property type="entry name" value="EUKARYOTIC PEPTIDE CHAIN RELEASE FACTOR GTP-BINDING SUBUNIT-LIKE"/>
    <property type="match status" value="1"/>
</dbReference>
<dbReference type="PANTHER" id="PTHR33240">
    <property type="entry name" value="OS08G0508500 PROTEIN"/>
    <property type="match status" value="1"/>
</dbReference>
<accession>A0A9Q1GMR4</accession>
<dbReference type="EMBL" id="JAKOGI010002496">
    <property type="protein sequence ID" value="KAJ8421860.1"/>
    <property type="molecule type" value="Genomic_DNA"/>
</dbReference>
<comment type="caution">
    <text evidence="2">The sequence shown here is derived from an EMBL/GenBank/DDBJ whole genome shotgun (WGS) entry which is preliminary data.</text>
</comment>
<keyword evidence="3" id="KW-1185">Reference proteome</keyword>
<reference evidence="2" key="1">
    <citation type="submission" date="2022-04" db="EMBL/GenBank/DDBJ databases">
        <title>Carnegiea gigantea Genome sequencing and assembly v2.</title>
        <authorList>
            <person name="Copetti D."/>
            <person name="Sanderson M.J."/>
            <person name="Burquez A."/>
            <person name="Wojciechowski M.F."/>
        </authorList>
    </citation>
    <scope>NUCLEOTIDE SEQUENCE</scope>
    <source>
        <strain evidence="2">SGP5-SGP5p</strain>
        <tissue evidence="2">Aerial part</tissue>
    </source>
</reference>
<dbReference type="OrthoDB" id="1066576at2759"/>
<feature type="region of interest" description="Disordered" evidence="1">
    <location>
        <begin position="178"/>
        <end position="206"/>
    </location>
</feature>
<evidence type="ECO:0000313" key="2">
    <source>
        <dbReference type="EMBL" id="KAJ8421860.1"/>
    </source>
</evidence>
<proteinExistence type="predicted"/>
<name>A0A9Q1GMR4_9CARY</name>
<dbReference type="Proteomes" id="UP001153076">
    <property type="component" value="Unassembled WGS sequence"/>
</dbReference>
<organism evidence="2 3">
    <name type="scientific">Carnegiea gigantea</name>
    <dbReference type="NCBI Taxonomy" id="171969"/>
    <lineage>
        <taxon>Eukaryota</taxon>
        <taxon>Viridiplantae</taxon>
        <taxon>Streptophyta</taxon>
        <taxon>Embryophyta</taxon>
        <taxon>Tracheophyta</taxon>
        <taxon>Spermatophyta</taxon>
        <taxon>Magnoliopsida</taxon>
        <taxon>eudicotyledons</taxon>
        <taxon>Gunneridae</taxon>
        <taxon>Pentapetalae</taxon>
        <taxon>Caryophyllales</taxon>
        <taxon>Cactineae</taxon>
        <taxon>Cactaceae</taxon>
        <taxon>Cactoideae</taxon>
        <taxon>Echinocereeae</taxon>
        <taxon>Carnegiea</taxon>
    </lineage>
</organism>
<dbReference type="AlphaFoldDB" id="A0A9Q1GMR4"/>
<sequence length="264" mass="28971">MRTERGPNDLNTTDPSMTFTDNNLIDVRLPHDDPLVVTLNIGDGQTEGSLKPLDYSIGGHPIKRKKLIWWPFLIGEGESSRHLEADFLVVDVTSSYNIIIGRPLIHQAGEPVSTYHLTMLREANDLHPKRMSRVIECDHLGMAMEGGIASGLSGSQQGDLALVSSSIIELPLDMVKGKQNNTEEKRSRNQSLDSLGSLKGFGTNNPRIEEPCRPVVMPCRNAGGPYIPSSASPTTRNRYDIRAMLPTAPVASVLDSSLNVLTYR</sequence>